<feature type="domain" description="Rhodanese" evidence="1">
    <location>
        <begin position="17"/>
        <end position="100"/>
    </location>
</feature>
<dbReference type="SUPFAM" id="SSF52821">
    <property type="entry name" value="Rhodanese/Cell cycle control phosphatase"/>
    <property type="match status" value="1"/>
</dbReference>
<dbReference type="CDD" id="cd00158">
    <property type="entry name" value="RHOD"/>
    <property type="match status" value="1"/>
</dbReference>
<proteinExistence type="predicted"/>
<dbReference type="InterPro" id="IPR001763">
    <property type="entry name" value="Rhodanese-like_dom"/>
</dbReference>
<dbReference type="InterPro" id="IPR036873">
    <property type="entry name" value="Rhodanese-like_dom_sf"/>
</dbReference>
<evidence type="ECO:0000313" key="3">
    <source>
        <dbReference type="Proteomes" id="UP000036458"/>
    </source>
</evidence>
<dbReference type="Gene3D" id="3.40.250.10">
    <property type="entry name" value="Rhodanese-like domain"/>
    <property type="match status" value="1"/>
</dbReference>
<dbReference type="PATRIC" id="fig|1379910.4.peg.2221"/>
<name>A0A0H4VJE1_9BACT</name>
<gene>
    <name evidence="2" type="ORF">TH63_10225</name>
</gene>
<dbReference type="EMBL" id="CP010777">
    <property type="protein sequence ID" value="AKQ45935.1"/>
    <property type="molecule type" value="Genomic_DNA"/>
</dbReference>
<dbReference type="InterPro" id="IPR050229">
    <property type="entry name" value="GlpE_sulfurtransferase"/>
</dbReference>
<dbReference type="STRING" id="1379910.TH63_10225"/>
<dbReference type="AlphaFoldDB" id="A0A0H4VJE1"/>
<dbReference type="SMART" id="SM00450">
    <property type="entry name" value="RHOD"/>
    <property type="match status" value="1"/>
</dbReference>
<dbReference type="KEGG" id="ruf:TH63_10225"/>
<dbReference type="PROSITE" id="PS50206">
    <property type="entry name" value="RHODANESE_3"/>
    <property type="match status" value="1"/>
</dbReference>
<evidence type="ECO:0000313" key="2">
    <source>
        <dbReference type="EMBL" id="AKQ45935.1"/>
    </source>
</evidence>
<sequence>MITSNITAAELKQRLANHETPIILDVREPWEHEEQNIAGSKLIPLGSLPERIHELEEFKDQEILVHCRSGKRSATAQAIMQQQGFKNVRNVEGGMLAYNEAQ</sequence>
<dbReference type="RefSeq" id="WP_048920864.1">
    <property type="nucleotide sequence ID" value="NZ_CP010777.1"/>
</dbReference>
<dbReference type="Pfam" id="PF00581">
    <property type="entry name" value="Rhodanese"/>
    <property type="match status" value="1"/>
</dbReference>
<reference evidence="2 3" key="1">
    <citation type="submission" date="2015-01" db="EMBL/GenBank/DDBJ databases">
        <title>Rufibacter sp./DG31D/ whole genome sequencing.</title>
        <authorList>
            <person name="Kim M.K."/>
            <person name="Srinivasan S."/>
            <person name="Lee J.-J."/>
        </authorList>
    </citation>
    <scope>NUCLEOTIDE SEQUENCE [LARGE SCALE GENOMIC DNA]</scope>
    <source>
        <strain evidence="2 3">DG31D</strain>
    </source>
</reference>
<dbReference type="OrthoDB" id="9808735at2"/>
<dbReference type="PANTHER" id="PTHR43031">
    <property type="entry name" value="FAD-DEPENDENT OXIDOREDUCTASE"/>
    <property type="match status" value="1"/>
</dbReference>
<accession>A0A0H4VJE1</accession>
<protein>
    <submittedName>
        <fullName evidence="2">NADH oxidase</fullName>
    </submittedName>
</protein>
<organism evidence="2 3">
    <name type="scientific">Rufibacter radiotolerans</name>
    <dbReference type="NCBI Taxonomy" id="1379910"/>
    <lineage>
        <taxon>Bacteria</taxon>
        <taxon>Pseudomonadati</taxon>
        <taxon>Bacteroidota</taxon>
        <taxon>Cytophagia</taxon>
        <taxon>Cytophagales</taxon>
        <taxon>Hymenobacteraceae</taxon>
        <taxon>Rufibacter</taxon>
    </lineage>
</organism>
<keyword evidence="3" id="KW-1185">Reference proteome</keyword>
<evidence type="ECO:0000259" key="1">
    <source>
        <dbReference type="PROSITE" id="PS50206"/>
    </source>
</evidence>
<dbReference type="PANTHER" id="PTHR43031:SF1">
    <property type="entry name" value="PYRIDINE NUCLEOTIDE-DISULPHIDE OXIDOREDUCTASE"/>
    <property type="match status" value="1"/>
</dbReference>
<dbReference type="Proteomes" id="UP000036458">
    <property type="component" value="Chromosome"/>
</dbReference>